<accession>A0A1I0TRQ1</accession>
<feature type="chain" id="PRO_5010238583" description="Xaa-Pro dipeptidyl-peptidase C-terminal domain-containing protein" evidence="2">
    <location>
        <begin position="31"/>
        <end position="673"/>
    </location>
</feature>
<feature type="domain" description="Xaa-Pro dipeptidyl-peptidase C-terminal" evidence="3">
    <location>
        <begin position="399"/>
        <end position="668"/>
    </location>
</feature>
<dbReference type="InterPro" id="IPR000383">
    <property type="entry name" value="Xaa-Pro-like_dom"/>
</dbReference>
<dbReference type="Proteomes" id="UP000182054">
    <property type="component" value="Unassembled WGS sequence"/>
</dbReference>
<dbReference type="InterPro" id="IPR005674">
    <property type="entry name" value="CocE/Ser_esterase"/>
</dbReference>
<evidence type="ECO:0000313" key="4">
    <source>
        <dbReference type="EMBL" id="SFA54390.1"/>
    </source>
</evidence>
<name>A0A1I0TRQ1_9NOCA</name>
<organism evidence="4 5">
    <name type="scientific">Rhodococcoides kroppenstedtii</name>
    <dbReference type="NCBI Taxonomy" id="293050"/>
    <lineage>
        <taxon>Bacteria</taxon>
        <taxon>Bacillati</taxon>
        <taxon>Actinomycetota</taxon>
        <taxon>Actinomycetes</taxon>
        <taxon>Mycobacteriales</taxon>
        <taxon>Nocardiaceae</taxon>
        <taxon>Rhodococcoides</taxon>
    </lineage>
</organism>
<dbReference type="SMART" id="SM00939">
    <property type="entry name" value="PepX_C"/>
    <property type="match status" value="1"/>
</dbReference>
<dbReference type="Pfam" id="PF02129">
    <property type="entry name" value="Peptidase_S15"/>
    <property type="match status" value="1"/>
</dbReference>
<evidence type="ECO:0000256" key="1">
    <source>
        <dbReference type="ARBA" id="ARBA00022801"/>
    </source>
</evidence>
<dbReference type="InterPro" id="IPR008979">
    <property type="entry name" value="Galactose-bd-like_sf"/>
</dbReference>
<dbReference type="InterPro" id="IPR050585">
    <property type="entry name" value="Xaa-Pro_dipeptidyl-ppase/CocE"/>
</dbReference>
<proteinExistence type="predicted"/>
<evidence type="ECO:0000313" key="5">
    <source>
        <dbReference type="Proteomes" id="UP000182054"/>
    </source>
</evidence>
<dbReference type="InterPro" id="IPR029058">
    <property type="entry name" value="AB_hydrolase_fold"/>
</dbReference>
<keyword evidence="1" id="KW-0378">Hydrolase</keyword>
<dbReference type="GO" id="GO:0008239">
    <property type="term" value="F:dipeptidyl-peptidase activity"/>
    <property type="evidence" value="ECO:0007669"/>
    <property type="project" value="InterPro"/>
</dbReference>
<keyword evidence="2" id="KW-0732">Signal</keyword>
<reference evidence="4 5" key="1">
    <citation type="submission" date="2016-10" db="EMBL/GenBank/DDBJ databases">
        <authorList>
            <person name="de Groot N.N."/>
        </authorList>
    </citation>
    <scope>NUCLEOTIDE SEQUENCE [LARGE SCALE GENOMIC DNA]</scope>
    <source>
        <strain evidence="4 5">DSM 44908</strain>
    </source>
</reference>
<dbReference type="PANTHER" id="PTHR43056:SF10">
    <property type="entry name" value="COCE_NOND FAMILY, PUTATIVE (AFU_ORTHOLOGUE AFUA_7G00600)-RELATED"/>
    <property type="match status" value="1"/>
</dbReference>
<dbReference type="Pfam" id="PF08530">
    <property type="entry name" value="PepX_C"/>
    <property type="match status" value="1"/>
</dbReference>
<dbReference type="InterPro" id="IPR013736">
    <property type="entry name" value="Xaa-Pro_dipept_C"/>
</dbReference>
<feature type="signal peptide" evidence="2">
    <location>
        <begin position="1"/>
        <end position="30"/>
    </location>
</feature>
<dbReference type="SUPFAM" id="SSF49785">
    <property type="entry name" value="Galactose-binding domain-like"/>
    <property type="match status" value="1"/>
</dbReference>
<gene>
    <name evidence="4" type="ORF">SAMN05444374_10914</name>
</gene>
<dbReference type="Gene3D" id="2.60.120.260">
    <property type="entry name" value="Galactose-binding domain-like"/>
    <property type="match status" value="1"/>
</dbReference>
<sequence length="673" mass="70710">MGFSRVVRSAAVLGTALTVLIGAAATPVAADPTGGAAAAAWTAAADAPPQYPQVAIDWDVPVTMSDGTVLKANVYRPADAQGRPVETDLPTVLNITPYTKLAGNLIDSIQQIPGVSEPVLDFLAGLNFAGTPFDGITELTQAVDGGGLRIFGVNRNLVQNGYAQVVVDARGTGFSQGTWDVLGPREQQDSVEIIDWISRQPWSDGAVGMSGISYSAINSVQAAALQPPALKAIFPVEPSTDLLRDIVGTGGALGVGFMPLWLVLVNALKFVPDVQSILQGRFDPAWLQSRLDDPAILVPELINALTAPTIDQVRPETLSVAQDGQFYADRSADATAVTVPTLLYGGWHDIFTGSVPRIYDDIPLQPGSKQLIMGDGYHVNPGAGFGRPGNPPRLDALQRAWFDRWLKGIDNGIENYGPVTLFQQGGGWTTTSQFPRAGAESQRMYLSAAPSGTAGHARYDGSLTEAPVPDTARLTVAPGLRGLCSRDAALGTAGAAAILGSVCTRDSRFAEAEALTFTGAPVTAPTQISGATNVRLNTVLDRPDGFWVATLNDVAPDGTSTPLTHGAITASLRAIDDARSTRSANGDYVDATPALTLETRRTVVPGEPTTVDIGLLPTDAVIQPGHRLRLDVMAASVPRYLPLGPMLADSGLAPQHIQLDPTRPSFVNVPFVN</sequence>
<dbReference type="PANTHER" id="PTHR43056">
    <property type="entry name" value="PEPTIDASE S9 PROLYL OLIGOPEPTIDASE"/>
    <property type="match status" value="1"/>
</dbReference>
<dbReference type="NCBIfam" id="TIGR00976">
    <property type="entry name" value="CocE_NonD"/>
    <property type="match status" value="1"/>
</dbReference>
<evidence type="ECO:0000259" key="3">
    <source>
        <dbReference type="SMART" id="SM00939"/>
    </source>
</evidence>
<evidence type="ECO:0000256" key="2">
    <source>
        <dbReference type="SAM" id="SignalP"/>
    </source>
</evidence>
<dbReference type="Gene3D" id="3.40.50.1820">
    <property type="entry name" value="alpha/beta hydrolase"/>
    <property type="match status" value="1"/>
</dbReference>
<dbReference type="SUPFAM" id="SSF53474">
    <property type="entry name" value="alpha/beta-Hydrolases"/>
    <property type="match status" value="1"/>
</dbReference>
<protein>
    <recommendedName>
        <fullName evidence="3">Xaa-Pro dipeptidyl-peptidase C-terminal domain-containing protein</fullName>
    </recommendedName>
</protein>
<dbReference type="OrthoDB" id="5240615at2"/>
<dbReference type="EMBL" id="FOJN01000009">
    <property type="protein sequence ID" value="SFA54390.1"/>
    <property type="molecule type" value="Genomic_DNA"/>
</dbReference>
<dbReference type="AlphaFoldDB" id="A0A1I0TRQ1"/>